<evidence type="ECO:0000256" key="1">
    <source>
        <dbReference type="SAM" id="MobiDB-lite"/>
    </source>
</evidence>
<evidence type="ECO:0000313" key="4">
    <source>
        <dbReference type="Proteomes" id="UP000295818"/>
    </source>
</evidence>
<feature type="transmembrane region" description="Helical" evidence="2">
    <location>
        <begin position="56"/>
        <end position="80"/>
    </location>
</feature>
<feature type="region of interest" description="Disordered" evidence="1">
    <location>
        <begin position="245"/>
        <end position="293"/>
    </location>
</feature>
<keyword evidence="2" id="KW-0472">Membrane</keyword>
<keyword evidence="2" id="KW-1133">Transmembrane helix</keyword>
<sequence length="293" mass="31176">MPAGVGVRRLLPVRRYACGARGWGFAMVGGGCGDSGDGAGGLFDHWRVVRPLAGLLAGWAGLVGGVWLVSGSAGGVFAGWRLVRRQWPNTASSGGRSPVWGPTGCGGGDRGHLLGGDGRWRCGLWGTSDTVWGLGTGISCPRSRLGVRAPPCAPDERPDRTDLLNQCTRCRFPGVRCPFRERNTSMLKASQLLERLVGGTPRNLCRHTPQRLRDSCVPSLVGVVWVKSRACSIPKGREALLTHAGPTSTITQPGDATTRTDAGRNHPHWCGTQPPALMRDATTRTDAGRNHPH</sequence>
<evidence type="ECO:0000256" key="2">
    <source>
        <dbReference type="SAM" id="Phobius"/>
    </source>
</evidence>
<organism evidence="3 4">
    <name type="scientific">Kribbella orskensis</name>
    <dbReference type="NCBI Taxonomy" id="2512216"/>
    <lineage>
        <taxon>Bacteria</taxon>
        <taxon>Bacillati</taxon>
        <taxon>Actinomycetota</taxon>
        <taxon>Actinomycetes</taxon>
        <taxon>Propionibacteriales</taxon>
        <taxon>Kribbellaceae</taxon>
        <taxon>Kribbella</taxon>
    </lineage>
</organism>
<proteinExistence type="predicted"/>
<keyword evidence="4" id="KW-1185">Reference proteome</keyword>
<name>A0ABY2BQ12_9ACTN</name>
<evidence type="ECO:0000313" key="3">
    <source>
        <dbReference type="EMBL" id="TCO25836.1"/>
    </source>
</evidence>
<comment type="caution">
    <text evidence="3">The sequence shown here is derived from an EMBL/GenBank/DDBJ whole genome shotgun (WGS) entry which is preliminary data.</text>
</comment>
<protein>
    <submittedName>
        <fullName evidence="3">Uncharacterized protein</fullName>
    </submittedName>
</protein>
<dbReference type="Proteomes" id="UP000295818">
    <property type="component" value="Unassembled WGS sequence"/>
</dbReference>
<accession>A0ABY2BQ12</accession>
<keyword evidence="2" id="KW-0812">Transmembrane</keyword>
<reference evidence="3 4" key="1">
    <citation type="journal article" date="2015" name="Stand. Genomic Sci.">
        <title>Genomic Encyclopedia of Bacterial and Archaeal Type Strains, Phase III: the genomes of soil and plant-associated and newly described type strains.</title>
        <authorList>
            <person name="Whitman W.B."/>
            <person name="Woyke T."/>
            <person name="Klenk H.P."/>
            <person name="Zhou Y."/>
            <person name="Lilburn T.G."/>
            <person name="Beck B.J."/>
            <person name="De Vos P."/>
            <person name="Vandamme P."/>
            <person name="Eisen J.A."/>
            <person name="Garrity G."/>
            <person name="Hugenholtz P."/>
            <person name="Kyrpides N.C."/>
        </authorList>
    </citation>
    <scope>NUCLEOTIDE SEQUENCE [LARGE SCALE GENOMIC DNA]</scope>
    <source>
        <strain evidence="3 4">VKM Ac-2538</strain>
    </source>
</reference>
<feature type="compositionally biased region" description="Polar residues" evidence="1">
    <location>
        <begin position="245"/>
        <end position="260"/>
    </location>
</feature>
<dbReference type="EMBL" id="SLWM01000004">
    <property type="protein sequence ID" value="TCO25836.1"/>
    <property type="molecule type" value="Genomic_DNA"/>
</dbReference>
<gene>
    <name evidence="3" type="ORF">EV644_104340</name>
</gene>
<feature type="compositionally biased region" description="Basic and acidic residues" evidence="1">
    <location>
        <begin position="281"/>
        <end position="293"/>
    </location>
</feature>